<evidence type="ECO:0000313" key="5">
    <source>
        <dbReference type="EMBL" id="KRZ17186.1"/>
    </source>
</evidence>
<evidence type="ECO:0000313" key="8">
    <source>
        <dbReference type="Proteomes" id="UP000054805"/>
    </source>
</evidence>
<evidence type="ECO:0000256" key="1">
    <source>
        <dbReference type="SAM" id="MobiDB-lite"/>
    </source>
</evidence>
<dbReference type="Proteomes" id="UP000054815">
    <property type="component" value="Unassembled WGS sequence"/>
</dbReference>
<feature type="compositionally biased region" description="Acidic residues" evidence="1">
    <location>
        <begin position="179"/>
        <end position="200"/>
    </location>
</feature>
<feature type="compositionally biased region" description="Low complexity" evidence="1">
    <location>
        <begin position="120"/>
        <end position="135"/>
    </location>
</feature>
<dbReference type="AlphaFoldDB" id="A0A0V0XFI1"/>
<evidence type="ECO:0000313" key="4">
    <source>
        <dbReference type="EMBL" id="KRY69760.1"/>
    </source>
</evidence>
<dbReference type="EMBL" id="JYDR01000085">
    <property type="protein sequence ID" value="KRY69760.1"/>
    <property type="molecule type" value="Genomic_DNA"/>
</dbReference>
<evidence type="ECO:0000313" key="6">
    <source>
        <dbReference type="EMBL" id="KRZ41998.1"/>
    </source>
</evidence>
<keyword evidence="8" id="KW-1185">Reference proteome</keyword>
<feature type="region of interest" description="Disordered" evidence="1">
    <location>
        <begin position="111"/>
        <end position="144"/>
    </location>
</feature>
<sequence>MVVSFSTLFHSLPKWRPGRRRQQKWTPKLSKDEQQQQLDWQYPWLEATCQNNCETSRSAWPQPTNHHLWPFEQKLYDPLYNASMTGSVTSYRSTIRTNPWVSPKIVKGHPAPLLTAKQAGSSSERSSGYGSNDSSPACSVHSPNWIVPPSQEDVALQCSMYEDKAVDCNELDFAEYYNEEDDDEDEEDDDGEDINSDDDREEKIAGSNLMGKCGDKFEKKEMGKIVHRQEIIDKVCNCDKRGSTNSNVVQQLNEKLLQNAIERVRQTRRVQKFYPEALPLCRNPVNFTLTTFEIFL</sequence>
<dbReference type="Proteomes" id="UP000054805">
    <property type="component" value="Unassembled WGS sequence"/>
</dbReference>
<proteinExistence type="predicted"/>
<organism evidence="3 9">
    <name type="scientific">Trichinella pseudospiralis</name>
    <name type="common">Parasitic roundworm</name>
    <dbReference type="NCBI Taxonomy" id="6337"/>
    <lineage>
        <taxon>Eukaryota</taxon>
        <taxon>Metazoa</taxon>
        <taxon>Ecdysozoa</taxon>
        <taxon>Nematoda</taxon>
        <taxon>Enoplea</taxon>
        <taxon>Dorylaimia</taxon>
        <taxon>Trichinellida</taxon>
        <taxon>Trichinellidae</taxon>
        <taxon>Trichinella</taxon>
    </lineage>
</organism>
<dbReference type="Proteomes" id="UP000054826">
    <property type="component" value="Unassembled WGS sequence"/>
</dbReference>
<feature type="region of interest" description="Disordered" evidence="1">
    <location>
        <begin position="179"/>
        <end position="207"/>
    </location>
</feature>
<evidence type="ECO:0000313" key="3">
    <source>
        <dbReference type="EMBL" id="KRX86567.1"/>
    </source>
</evidence>
<dbReference type="EMBL" id="JYDV01000017">
    <property type="protein sequence ID" value="KRZ41998.1"/>
    <property type="molecule type" value="Genomic_DNA"/>
</dbReference>
<accession>A0A0V0XFI1</accession>
<protein>
    <submittedName>
        <fullName evidence="3">Uncharacterized protein</fullName>
    </submittedName>
</protein>
<evidence type="ECO:0000313" key="9">
    <source>
        <dbReference type="Proteomes" id="UP000054815"/>
    </source>
</evidence>
<dbReference type="EMBL" id="JYDU01000359">
    <property type="protein sequence ID" value="KRX86561.1"/>
    <property type="molecule type" value="Genomic_DNA"/>
</dbReference>
<evidence type="ECO:0000313" key="7">
    <source>
        <dbReference type="Proteomes" id="UP000054632"/>
    </source>
</evidence>
<dbReference type="Proteomes" id="UP000054632">
    <property type="component" value="Unassembled WGS sequence"/>
</dbReference>
<gene>
    <name evidence="4" type="ORF">T4A_4844</name>
    <name evidence="5" type="ORF">T4B_3863</name>
    <name evidence="6" type="ORF">T4C_13525</name>
    <name evidence="3" type="ORF">T4E_11551</name>
    <name evidence="2" type="ORF">T4E_7852</name>
</gene>
<dbReference type="EMBL" id="JYDS01000295">
    <property type="protein sequence ID" value="KRZ17186.1"/>
    <property type="molecule type" value="Genomic_DNA"/>
</dbReference>
<comment type="caution">
    <text evidence="3">The sequence shown here is derived from an EMBL/GenBank/DDBJ whole genome shotgun (WGS) entry which is preliminary data.</text>
</comment>
<reference evidence="7 8" key="1">
    <citation type="submission" date="2015-01" db="EMBL/GenBank/DDBJ databases">
        <title>Evolution of Trichinella species and genotypes.</title>
        <authorList>
            <person name="Korhonen P.K."/>
            <person name="Edoardo P."/>
            <person name="Giuseppe L.R."/>
            <person name="Gasser R.B."/>
        </authorList>
    </citation>
    <scope>NUCLEOTIDE SEQUENCE [LARGE SCALE GENOMIC DNA]</scope>
    <source>
        <strain evidence="4">ISS13</strain>
        <strain evidence="3">ISS141</strain>
        <strain evidence="6">ISS176</strain>
        <strain evidence="5">ISS588</strain>
    </source>
</reference>
<dbReference type="STRING" id="6337.A0A0V0XFI1"/>
<evidence type="ECO:0000313" key="2">
    <source>
        <dbReference type="EMBL" id="KRX86561.1"/>
    </source>
</evidence>
<name>A0A0V0XFI1_TRIPS</name>
<dbReference type="EMBL" id="JYDU01000359">
    <property type="protein sequence ID" value="KRX86567.1"/>
    <property type="molecule type" value="Genomic_DNA"/>
</dbReference>